<dbReference type="Proteomes" id="UP001295740">
    <property type="component" value="Unassembled WGS sequence"/>
</dbReference>
<dbReference type="AlphaFoldDB" id="A0AAI8VDD2"/>
<dbReference type="EMBL" id="CAUWAG010000004">
    <property type="protein sequence ID" value="CAJ2502497.1"/>
    <property type="molecule type" value="Genomic_DNA"/>
</dbReference>
<accession>A0AAI8VDD2</accession>
<organism evidence="2 3">
    <name type="scientific">Anthostomella pinea</name>
    <dbReference type="NCBI Taxonomy" id="933095"/>
    <lineage>
        <taxon>Eukaryota</taxon>
        <taxon>Fungi</taxon>
        <taxon>Dikarya</taxon>
        <taxon>Ascomycota</taxon>
        <taxon>Pezizomycotina</taxon>
        <taxon>Sordariomycetes</taxon>
        <taxon>Xylariomycetidae</taxon>
        <taxon>Xylariales</taxon>
        <taxon>Xylariaceae</taxon>
        <taxon>Anthostomella</taxon>
    </lineage>
</organism>
<protein>
    <submittedName>
        <fullName evidence="2">Uu.00g098910.m01.CDS01</fullName>
    </submittedName>
</protein>
<proteinExistence type="predicted"/>
<sequence>MNNGYTTPQHPVIPGPGNAMPDGARGDTNEFNWPDASYDVRGSCGGHCVSTVAHEPGCQNQVNYNNTDDEDSSFLNVDVTNHWGAVSPSGWGSPVGAANTAMDVSLGNNANMYPGPNSGNHGPSFGQYGAGYCSNGNIRNPTVSGGWRSPSGYHEWLNTTGNYGAGHQPPFVPHNGRSITGLPLFHYCQGQ</sequence>
<name>A0AAI8VDD2_9PEZI</name>
<evidence type="ECO:0000313" key="3">
    <source>
        <dbReference type="Proteomes" id="UP001295740"/>
    </source>
</evidence>
<keyword evidence="3" id="KW-1185">Reference proteome</keyword>
<comment type="caution">
    <text evidence="2">The sequence shown here is derived from an EMBL/GenBank/DDBJ whole genome shotgun (WGS) entry which is preliminary data.</text>
</comment>
<feature type="region of interest" description="Disordered" evidence="1">
    <location>
        <begin position="1"/>
        <end position="21"/>
    </location>
</feature>
<reference evidence="2" key="1">
    <citation type="submission" date="2023-10" db="EMBL/GenBank/DDBJ databases">
        <authorList>
            <person name="Hackl T."/>
        </authorList>
    </citation>
    <scope>NUCLEOTIDE SEQUENCE</scope>
</reference>
<gene>
    <name evidence="2" type="ORF">KHLLAP_LOCUS2965</name>
</gene>
<evidence type="ECO:0000313" key="2">
    <source>
        <dbReference type="EMBL" id="CAJ2502497.1"/>
    </source>
</evidence>
<evidence type="ECO:0000256" key="1">
    <source>
        <dbReference type="SAM" id="MobiDB-lite"/>
    </source>
</evidence>